<evidence type="ECO:0000256" key="1">
    <source>
        <dbReference type="SAM" id="Phobius"/>
    </source>
</evidence>
<reference evidence="3 4" key="1">
    <citation type="journal article" date="2019" name="Sci. Rep.">
        <title>Orb-weaving spider Araneus ventricosus genome elucidates the spidroin gene catalogue.</title>
        <authorList>
            <person name="Kono N."/>
            <person name="Nakamura H."/>
            <person name="Ohtoshi R."/>
            <person name="Moran D.A.P."/>
            <person name="Shinohara A."/>
            <person name="Yoshida Y."/>
            <person name="Fujiwara M."/>
            <person name="Mori M."/>
            <person name="Tomita M."/>
            <person name="Arakawa K."/>
        </authorList>
    </citation>
    <scope>NUCLEOTIDE SEQUENCE [LARGE SCALE GENOMIC DNA]</scope>
</reference>
<feature type="chain" id="PRO_5021393140" description="SEA domain-containing protein" evidence="2">
    <location>
        <begin position="27"/>
        <end position="255"/>
    </location>
</feature>
<keyword evidence="4" id="KW-1185">Reference proteome</keyword>
<gene>
    <name evidence="3" type="ORF">AVEN_67982_1</name>
</gene>
<comment type="caution">
    <text evidence="3">The sequence shown here is derived from an EMBL/GenBank/DDBJ whole genome shotgun (WGS) entry which is preliminary data.</text>
</comment>
<dbReference type="Proteomes" id="UP000499080">
    <property type="component" value="Unassembled WGS sequence"/>
</dbReference>
<evidence type="ECO:0000313" key="3">
    <source>
        <dbReference type="EMBL" id="GBN91993.1"/>
    </source>
</evidence>
<protein>
    <recommendedName>
        <fullName evidence="5">SEA domain-containing protein</fullName>
    </recommendedName>
</protein>
<accession>A0A4Y2SWD9</accession>
<keyword evidence="1" id="KW-0472">Membrane</keyword>
<sequence length="255" mass="28372">MHSDANYQKIALYLLLSFLCSGSVFSATIETGSKVYEVFDAARQGNDEDEGIYSKDEDGGIYSENEDASFLDFLTTTKLYTREERTVPTTDPVECARSSLFKNLSNYLCSFILITAFVVLMGWLIYMYLTIERNLYGESPSHLSTSSDRFVAVHRSTEQSDFFPEVHRPVTGRNQVPYSGRECCGEPVKTDLFSKLDSNRGAADTLRVAISFINSASPNSDRRESDVAVTEMSPVHSSVVAKDLTNPTKPAFPVV</sequence>
<feature type="signal peptide" evidence="2">
    <location>
        <begin position="1"/>
        <end position="26"/>
    </location>
</feature>
<dbReference type="EMBL" id="BGPR01024163">
    <property type="protein sequence ID" value="GBN91993.1"/>
    <property type="molecule type" value="Genomic_DNA"/>
</dbReference>
<keyword evidence="1" id="KW-0812">Transmembrane</keyword>
<keyword evidence="1" id="KW-1133">Transmembrane helix</keyword>
<evidence type="ECO:0008006" key="5">
    <source>
        <dbReference type="Google" id="ProtNLM"/>
    </source>
</evidence>
<proteinExistence type="predicted"/>
<organism evidence="3 4">
    <name type="scientific">Araneus ventricosus</name>
    <name type="common">Orbweaver spider</name>
    <name type="synonym">Epeira ventricosa</name>
    <dbReference type="NCBI Taxonomy" id="182803"/>
    <lineage>
        <taxon>Eukaryota</taxon>
        <taxon>Metazoa</taxon>
        <taxon>Ecdysozoa</taxon>
        <taxon>Arthropoda</taxon>
        <taxon>Chelicerata</taxon>
        <taxon>Arachnida</taxon>
        <taxon>Araneae</taxon>
        <taxon>Araneomorphae</taxon>
        <taxon>Entelegynae</taxon>
        <taxon>Araneoidea</taxon>
        <taxon>Araneidae</taxon>
        <taxon>Araneus</taxon>
    </lineage>
</organism>
<name>A0A4Y2SWD9_ARAVE</name>
<keyword evidence="2" id="KW-0732">Signal</keyword>
<dbReference type="AlphaFoldDB" id="A0A4Y2SWD9"/>
<feature type="transmembrane region" description="Helical" evidence="1">
    <location>
        <begin position="104"/>
        <end position="129"/>
    </location>
</feature>
<evidence type="ECO:0000256" key="2">
    <source>
        <dbReference type="SAM" id="SignalP"/>
    </source>
</evidence>
<evidence type="ECO:0000313" key="4">
    <source>
        <dbReference type="Proteomes" id="UP000499080"/>
    </source>
</evidence>